<dbReference type="STRING" id="54.SAMN02745121_05253"/>
<name>A0A1I2CTS8_9BACT</name>
<dbReference type="EMBL" id="FOMX01000018">
    <property type="protein sequence ID" value="SFE71721.1"/>
    <property type="molecule type" value="Genomic_DNA"/>
</dbReference>
<dbReference type="InterPro" id="IPR029052">
    <property type="entry name" value="Metallo-depent_PP-like"/>
</dbReference>
<evidence type="ECO:0000313" key="4">
    <source>
        <dbReference type="Proteomes" id="UP000199400"/>
    </source>
</evidence>
<dbReference type="GO" id="GO:0016787">
    <property type="term" value="F:hydrolase activity"/>
    <property type="evidence" value="ECO:0007669"/>
    <property type="project" value="InterPro"/>
</dbReference>
<accession>A0A1I2CTS8</accession>
<keyword evidence="4" id="KW-1185">Reference proteome</keyword>
<dbReference type="RefSeq" id="WP_096326873.1">
    <property type="nucleotide sequence ID" value="NZ_FOMX01000018.1"/>
</dbReference>
<feature type="region of interest" description="Disordered" evidence="1">
    <location>
        <begin position="34"/>
        <end position="60"/>
    </location>
</feature>
<dbReference type="InterPro" id="IPR004843">
    <property type="entry name" value="Calcineurin-like_PHP"/>
</dbReference>
<dbReference type="PANTHER" id="PTHR43143">
    <property type="entry name" value="METALLOPHOSPHOESTERASE, CALCINEURIN SUPERFAMILY"/>
    <property type="match status" value="1"/>
</dbReference>
<dbReference type="Proteomes" id="UP000199400">
    <property type="component" value="Unassembled WGS sequence"/>
</dbReference>
<feature type="domain" description="Calcineurin-like phosphoesterase" evidence="2">
    <location>
        <begin position="107"/>
        <end position="325"/>
    </location>
</feature>
<organism evidence="3 4">
    <name type="scientific">Nannocystis exedens</name>
    <dbReference type="NCBI Taxonomy" id="54"/>
    <lineage>
        <taxon>Bacteria</taxon>
        <taxon>Pseudomonadati</taxon>
        <taxon>Myxococcota</taxon>
        <taxon>Polyangia</taxon>
        <taxon>Nannocystales</taxon>
        <taxon>Nannocystaceae</taxon>
        <taxon>Nannocystis</taxon>
    </lineage>
</organism>
<sequence length="400" mass="44081">MDAARRRYLGLVTVAWSIAACQDALQDFPAAPTAMAGDEADEGGDADDPRHGGCGGLQRGEAWSPELVGEAQGCELQAPPVEPEPPEPEPGPEPGPSLPLFVEGSTTFVVLPDTQYYSLRFPGVFSAQTKWIARNAIDRNIAYVFHLGDLVQYNKESEWKRASAAMAELDGVVPYGIVTGNHDYGPSGDASTRETLLNQWFSFDDAALMPSFGGAFEAGKLDNTFHLFDAGGHAFVALLLEWGPRDEVVAWANDVMSLYADRLGILVTHAYLNHNDRRYDHTDDAHPQTYNPHLYGTPGGVNDGEELWQKLVRQHRFVFTLSGHVLGDGTGYLASVDDHGRVVHQMLSNYQHRDLGGEGYLRLLELEPDGRTMHVRTYSPWYDQYLTAADQNFTIELDVG</sequence>
<dbReference type="InterPro" id="IPR051918">
    <property type="entry name" value="STPP_CPPED1"/>
</dbReference>
<reference evidence="4" key="1">
    <citation type="submission" date="2016-10" db="EMBL/GenBank/DDBJ databases">
        <authorList>
            <person name="Varghese N."/>
            <person name="Submissions S."/>
        </authorList>
    </citation>
    <scope>NUCLEOTIDE SEQUENCE [LARGE SCALE GENOMIC DNA]</scope>
    <source>
        <strain evidence="4">ATCC 25963</strain>
    </source>
</reference>
<dbReference type="SUPFAM" id="SSF56300">
    <property type="entry name" value="Metallo-dependent phosphatases"/>
    <property type="match status" value="1"/>
</dbReference>
<protein>
    <submittedName>
        <fullName evidence="3">Calcineurin-like phosphoesterase</fullName>
    </submittedName>
</protein>
<dbReference type="PROSITE" id="PS51257">
    <property type="entry name" value="PROKAR_LIPOPROTEIN"/>
    <property type="match status" value="1"/>
</dbReference>
<dbReference type="Gene3D" id="3.60.21.10">
    <property type="match status" value="1"/>
</dbReference>
<dbReference type="Pfam" id="PF00149">
    <property type="entry name" value="Metallophos"/>
    <property type="match status" value="1"/>
</dbReference>
<gene>
    <name evidence="3" type="ORF">SAMN02745121_05253</name>
</gene>
<dbReference type="OrthoDB" id="9772095at2"/>
<feature type="compositionally biased region" description="Pro residues" evidence="1">
    <location>
        <begin position="80"/>
        <end position="97"/>
    </location>
</feature>
<evidence type="ECO:0000313" key="3">
    <source>
        <dbReference type="EMBL" id="SFE71721.1"/>
    </source>
</evidence>
<dbReference type="PANTHER" id="PTHR43143:SF5">
    <property type="entry name" value="SECRETED PROTEIN"/>
    <property type="match status" value="1"/>
</dbReference>
<evidence type="ECO:0000259" key="2">
    <source>
        <dbReference type="Pfam" id="PF00149"/>
    </source>
</evidence>
<dbReference type="AlphaFoldDB" id="A0A1I2CTS8"/>
<feature type="region of interest" description="Disordered" evidence="1">
    <location>
        <begin position="76"/>
        <end position="99"/>
    </location>
</feature>
<proteinExistence type="predicted"/>
<evidence type="ECO:0000256" key="1">
    <source>
        <dbReference type="SAM" id="MobiDB-lite"/>
    </source>
</evidence>